<reference evidence="9" key="1">
    <citation type="submission" date="2023-10" db="EMBL/GenBank/DDBJ databases">
        <title>Genome assembly of Pristionchus species.</title>
        <authorList>
            <person name="Yoshida K."/>
            <person name="Sommer R.J."/>
        </authorList>
    </citation>
    <scope>NUCLEOTIDE SEQUENCE</scope>
    <source>
        <strain evidence="9">RS0144</strain>
    </source>
</reference>
<evidence type="ECO:0000256" key="5">
    <source>
        <dbReference type="ARBA" id="ARBA00022840"/>
    </source>
</evidence>
<dbReference type="SUPFAM" id="SSF55681">
    <property type="entry name" value="Class II aaRS and biotin synthetases"/>
    <property type="match status" value="1"/>
</dbReference>
<comment type="similarity">
    <text evidence="1">Belongs to the class-II aminoacyl-tRNA synthetase family. Type-1 seryl-tRNA synthetase subfamily.</text>
</comment>
<keyword evidence="10" id="KW-1185">Reference proteome</keyword>
<sequence length="497" mass="55775">MLPRRLSCLMRCGSRSLASKAEDQPQRIRGAAVKRPEFDFDYLLEPVNLEKIRDEIKARKGVGDIDSLHSTWAEIQSIMGGERKIDEREYERLWDTLYSEAARIPNATYAGVPRGGEEQAVVVDVLNPGAKREESGLKTAEQIVHSWRSLLHPTEAAGQRSYAFIGPLARLERAVLDYAWTRVQTLGFKPVQVSDLVPRDIGEACGMMHDGMQYTLDSDRDTALSGTAEMGIAAMLRGTTFPAEQLPLRFVALSRCFRPEISKSAAEAKLYRVHEFTKVEMFTVCSPSQSEAELSFLVDVQKDTLRTLGLHARVLEMPSEELGASAHRKYDIEAWMPGRKLFGEVSSASNCTDFQSRRLGIRYSDASGTRHFAHTCNGTAIAVPRALIAILETFQDEKRKGSLKEFVRTTHVPGDNIEDSVATCEWPLQSGPLLLWFFSVPSSLRRCSHRERRRPPYAPLRAIRPDQQYDVLVELRLPNGSCRSTEESGEVKGDSER</sequence>
<evidence type="ECO:0000256" key="4">
    <source>
        <dbReference type="ARBA" id="ARBA00022741"/>
    </source>
</evidence>
<evidence type="ECO:0000256" key="3">
    <source>
        <dbReference type="ARBA" id="ARBA00022598"/>
    </source>
</evidence>
<dbReference type="PANTHER" id="PTHR11778">
    <property type="entry name" value="SERYL-TRNA SYNTHETASE"/>
    <property type="match status" value="1"/>
</dbReference>
<evidence type="ECO:0000313" key="9">
    <source>
        <dbReference type="EMBL" id="GMS96675.1"/>
    </source>
</evidence>
<dbReference type="FunFam" id="3.30.930.10:FF:000078">
    <property type="entry name" value="Seryl-tRNA synthetase"/>
    <property type="match status" value="1"/>
</dbReference>
<dbReference type="InterPro" id="IPR002317">
    <property type="entry name" value="Ser-tRNA-ligase_type_1"/>
</dbReference>
<keyword evidence="5" id="KW-0067">ATP-binding</keyword>
<name>A0AAV5TQX5_9BILA</name>
<dbReference type="PROSITE" id="PS50862">
    <property type="entry name" value="AA_TRNA_LIGASE_II"/>
    <property type="match status" value="1"/>
</dbReference>
<dbReference type="InterPro" id="IPR002314">
    <property type="entry name" value="aa-tRNA-synt_IIb"/>
</dbReference>
<dbReference type="EMBL" id="BTSX01000004">
    <property type="protein sequence ID" value="GMS96675.1"/>
    <property type="molecule type" value="Genomic_DNA"/>
</dbReference>
<organism evidence="9 10">
    <name type="scientific">Pristionchus entomophagus</name>
    <dbReference type="NCBI Taxonomy" id="358040"/>
    <lineage>
        <taxon>Eukaryota</taxon>
        <taxon>Metazoa</taxon>
        <taxon>Ecdysozoa</taxon>
        <taxon>Nematoda</taxon>
        <taxon>Chromadorea</taxon>
        <taxon>Rhabditida</taxon>
        <taxon>Rhabditina</taxon>
        <taxon>Diplogasteromorpha</taxon>
        <taxon>Diplogasteroidea</taxon>
        <taxon>Neodiplogasteridae</taxon>
        <taxon>Pristionchus</taxon>
    </lineage>
</organism>
<evidence type="ECO:0000256" key="7">
    <source>
        <dbReference type="ARBA" id="ARBA00031113"/>
    </source>
</evidence>
<dbReference type="Pfam" id="PF00587">
    <property type="entry name" value="tRNA-synt_2b"/>
    <property type="match status" value="1"/>
</dbReference>
<dbReference type="AlphaFoldDB" id="A0AAV5TQX5"/>
<evidence type="ECO:0000256" key="6">
    <source>
        <dbReference type="ARBA" id="ARBA00023146"/>
    </source>
</evidence>
<dbReference type="GO" id="GO:0004828">
    <property type="term" value="F:serine-tRNA ligase activity"/>
    <property type="evidence" value="ECO:0007669"/>
    <property type="project" value="UniProtKB-EC"/>
</dbReference>
<comment type="caution">
    <text evidence="9">The sequence shown here is derived from an EMBL/GenBank/DDBJ whole genome shotgun (WGS) entry which is preliminary data.</text>
</comment>
<keyword evidence="4" id="KW-0547">Nucleotide-binding</keyword>
<evidence type="ECO:0000256" key="1">
    <source>
        <dbReference type="ARBA" id="ARBA00010728"/>
    </source>
</evidence>
<dbReference type="GO" id="GO:0006434">
    <property type="term" value="P:seryl-tRNA aminoacylation"/>
    <property type="evidence" value="ECO:0007669"/>
    <property type="project" value="InterPro"/>
</dbReference>
<proteinExistence type="inferred from homology"/>
<dbReference type="EC" id="6.1.1.11" evidence="2"/>
<feature type="domain" description="Aminoacyl-transfer RNA synthetases class-II family profile" evidence="8">
    <location>
        <begin position="170"/>
        <end position="413"/>
    </location>
</feature>
<dbReference type="Gene3D" id="3.30.930.10">
    <property type="entry name" value="Bira Bifunctional Protein, Domain 2"/>
    <property type="match status" value="1"/>
</dbReference>
<dbReference type="InterPro" id="IPR006195">
    <property type="entry name" value="aa-tRNA-synth_II"/>
</dbReference>
<gene>
    <name evidence="9" type="ORF">PENTCL1PPCAC_18850</name>
</gene>
<evidence type="ECO:0000259" key="8">
    <source>
        <dbReference type="PROSITE" id="PS50862"/>
    </source>
</evidence>
<accession>A0AAV5TQX5</accession>
<dbReference type="InterPro" id="IPR045864">
    <property type="entry name" value="aa-tRNA-synth_II/BPL/LPL"/>
</dbReference>
<keyword evidence="6" id="KW-0030">Aminoacyl-tRNA synthetase</keyword>
<dbReference type="GO" id="GO:0005524">
    <property type="term" value="F:ATP binding"/>
    <property type="evidence" value="ECO:0007669"/>
    <property type="project" value="UniProtKB-KW"/>
</dbReference>
<keyword evidence="3" id="KW-0436">Ligase</keyword>
<dbReference type="PRINTS" id="PR00981">
    <property type="entry name" value="TRNASYNTHSER"/>
</dbReference>
<evidence type="ECO:0000313" key="10">
    <source>
        <dbReference type="Proteomes" id="UP001432027"/>
    </source>
</evidence>
<protein>
    <recommendedName>
        <fullName evidence="2">serine--tRNA ligase</fullName>
        <ecNumber evidence="2">6.1.1.11</ecNumber>
    </recommendedName>
    <alternativeName>
        <fullName evidence="7">Seryl-tRNA synthetase</fullName>
    </alternativeName>
</protein>
<evidence type="ECO:0000256" key="2">
    <source>
        <dbReference type="ARBA" id="ARBA00012840"/>
    </source>
</evidence>
<dbReference type="Proteomes" id="UP001432027">
    <property type="component" value="Unassembled WGS sequence"/>
</dbReference>